<gene>
    <name evidence="5" type="ORF">MFMK1_001315</name>
</gene>
<dbReference type="PROSITE" id="PS51084">
    <property type="entry name" value="HIT_2"/>
    <property type="match status" value="1"/>
</dbReference>
<accession>A0AAU0UKU2</accession>
<dbReference type="PRINTS" id="PR00332">
    <property type="entry name" value="HISTRIAD"/>
</dbReference>
<evidence type="ECO:0000256" key="2">
    <source>
        <dbReference type="PIRSR" id="PIRSR601310-3"/>
    </source>
</evidence>
<dbReference type="EMBL" id="CP121694">
    <property type="protein sequence ID" value="WRO21505.1"/>
    <property type="molecule type" value="Genomic_DNA"/>
</dbReference>
<evidence type="ECO:0000256" key="3">
    <source>
        <dbReference type="PROSITE-ProRule" id="PRU00464"/>
    </source>
</evidence>
<dbReference type="Pfam" id="PF01230">
    <property type="entry name" value="HIT"/>
    <property type="match status" value="1"/>
</dbReference>
<organism evidence="5 6">
    <name type="scientific">Metallumcola ferriviriculae</name>
    <dbReference type="NCBI Taxonomy" id="3039180"/>
    <lineage>
        <taxon>Bacteria</taxon>
        <taxon>Bacillati</taxon>
        <taxon>Bacillota</taxon>
        <taxon>Clostridia</taxon>
        <taxon>Neomoorellales</taxon>
        <taxon>Desulfitibacteraceae</taxon>
        <taxon>Metallumcola</taxon>
    </lineage>
</organism>
<dbReference type="RefSeq" id="WP_366924345.1">
    <property type="nucleotide sequence ID" value="NZ_CP121694.1"/>
</dbReference>
<feature type="active site" description="Tele-AMP-histidine intermediate" evidence="1">
    <location>
        <position position="92"/>
    </location>
</feature>
<dbReference type="InterPro" id="IPR019808">
    <property type="entry name" value="Histidine_triad_CS"/>
</dbReference>
<reference evidence="5 6" key="1">
    <citation type="submission" date="2023-04" db="EMBL/GenBank/DDBJ databases">
        <authorList>
            <person name="Hsu D."/>
        </authorList>
    </citation>
    <scope>NUCLEOTIDE SEQUENCE [LARGE SCALE GENOMIC DNA]</scope>
    <source>
        <strain evidence="5 6">MK1</strain>
    </source>
</reference>
<dbReference type="InterPro" id="IPR036265">
    <property type="entry name" value="HIT-like_sf"/>
</dbReference>
<dbReference type="AlphaFoldDB" id="A0AAU0UKU2"/>
<dbReference type="SUPFAM" id="SSF54197">
    <property type="entry name" value="HIT-like"/>
    <property type="match status" value="1"/>
</dbReference>
<dbReference type="Gene3D" id="3.30.428.10">
    <property type="entry name" value="HIT-like"/>
    <property type="match status" value="1"/>
</dbReference>
<protein>
    <submittedName>
        <fullName evidence="5">HIT family protein</fullName>
    </submittedName>
</protein>
<dbReference type="PROSITE" id="PS00892">
    <property type="entry name" value="HIT_1"/>
    <property type="match status" value="1"/>
</dbReference>
<sequence>MNCPFCSDKEIIMENSHAIAIYDKYPVNPGHMLIMPKRHFCDYFDATVDEKDDIWALVDECKRYLDEKCQPDGYNVGINAGIAAGQTVMHLHVHLIPRYKGDMDNPTGGVRGVIPDKRIY</sequence>
<dbReference type="PANTHER" id="PTHR42997:SF1">
    <property type="entry name" value="AP-4-A PHOSPHORYLASE"/>
    <property type="match status" value="1"/>
</dbReference>
<feature type="short sequence motif" description="Histidine triad motif" evidence="2 3">
    <location>
        <begin position="90"/>
        <end position="94"/>
    </location>
</feature>
<dbReference type="KEGG" id="dbc:MFMK1_001315"/>
<evidence type="ECO:0000313" key="5">
    <source>
        <dbReference type="EMBL" id="WRO21505.1"/>
    </source>
</evidence>
<evidence type="ECO:0000259" key="4">
    <source>
        <dbReference type="PROSITE" id="PS51084"/>
    </source>
</evidence>
<evidence type="ECO:0000256" key="1">
    <source>
        <dbReference type="PIRSR" id="PIRSR601310-1"/>
    </source>
</evidence>
<name>A0AAU0UKU2_9FIRM</name>
<dbReference type="InterPro" id="IPR001310">
    <property type="entry name" value="Histidine_triad_HIT"/>
</dbReference>
<dbReference type="PANTHER" id="PTHR42997">
    <property type="entry name" value="HIT FAMILY HYDROLASE"/>
    <property type="match status" value="1"/>
</dbReference>
<evidence type="ECO:0000313" key="6">
    <source>
        <dbReference type="Proteomes" id="UP001329915"/>
    </source>
</evidence>
<dbReference type="GO" id="GO:0003824">
    <property type="term" value="F:catalytic activity"/>
    <property type="evidence" value="ECO:0007669"/>
    <property type="project" value="InterPro"/>
</dbReference>
<feature type="domain" description="HIT" evidence="4">
    <location>
        <begin position="1"/>
        <end position="105"/>
    </location>
</feature>
<dbReference type="Proteomes" id="UP001329915">
    <property type="component" value="Chromosome"/>
</dbReference>
<proteinExistence type="predicted"/>
<dbReference type="InterPro" id="IPR052908">
    <property type="entry name" value="AP-4-A_phosphorylase"/>
</dbReference>
<keyword evidence="6" id="KW-1185">Reference proteome</keyword>
<dbReference type="InterPro" id="IPR011146">
    <property type="entry name" value="HIT-like"/>
</dbReference>